<organism evidence="20 21">
    <name type="scientific">Huiozyma naganishii (strain ATCC MYA-139 / BCRC 22969 / CBS 8797 / KCTC 17520 / NBRC 10181 / NCYC 3082 / Yp74L-3)</name>
    <name type="common">Yeast</name>
    <name type="synonym">Kazachstania naganishii</name>
    <dbReference type="NCBI Taxonomy" id="1071383"/>
    <lineage>
        <taxon>Eukaryota</taxon>
        <taxon>Fungi</taxon>
        <taxon>Dikarya</taxon>
        <taxon>Ascomycota</taxon>
        <taxon>Saccharomycotina</taxon>
        <taxon>Saccharomycetes</taxon>
        <taxon>Saccharomycetales</taxon>
        <taxon>Saccharomycetaceae</taxon>
        <taxon>Huiozyma</taxon>
    </lineage>
</organism>
<gene>
    <name evidence="20" type="primary">KNAG0L00860</name>
    <name evidence="20" type="ordered locus">KNAG_0L00860</name>
</gene>
<proteinExistence type="inferred from homology"/>
<keyword evidence="13" id="KW-0175">Coiled coil</keyword>
<feature type="region of interest" description="Disordered" evidence="17">
    <location>
        <begin position="994"/>
        <end position="1299"/>
    </location>
</feature>
<feature type="compositionally biased region" description="Pro residues" evidence="17">
    <location>
        <begin position="1396"/>
        <end position="1405"/>
    </location>
</feature>
<dbReference type="PANTHER" id="PTHR11216">
    <property type="entry name" value="EH DOMAIN"/>
    <property type="match status" value="1"/>
</dbReference>
<dbReference type="GO" id="GO:0003779">
    <property type="term" value="F:actin binding"/>
    <property type="evidence" value="ECO:0007669"/>
    <property type="project" value="UniProtKB-KW"/>
</dbReference>
<dbReference type="GO" id="GO:0000147">
    <property type="term" value="P:actin cortical patch assembly"/>
    <property type="evidence" value="ECO:0007669"/>
    <property type="project" value="EnsemblFungi"/>
</dbReference>
<keyword evidence="8" id="KW-0963">Cytoplasm</keyword>
<reference evidence="21" key="2">
    <citation type="submission" date="2012-08" db="EMBL/GenBank/DDBJ databases">
        <title>Genome sequence of Kazachstania naganishii.</title>
        <authorList>
            <person name="Gordon J.L."/>
            <person name="Armisen D."/>
            <person name="Proux-Wera E."/>
            <person name="OhEigeartaigh S.S."/>
            <person name="Byrne K.P."/>
            <person name="Wolfe K.H."/>
        </authorList>
    </citation>
    <scope>NUCLEOTIDE SEQUENCE [LARGE SCALE GENOMIC DNA]</scope>
    <source>
        <strain evidence="21">ATCC MYA-139 / BCRC 22969 / CBS 8797 / CCRC 22969 / KCTC 17520 / NBRC 10181 / NCYC 3082</strain>
    </source>
</reference>
<feature type="domain" description="EH" evidence="18">
    <location>
        <begin position="261"/>
        <end position="339"/>
    </location>
</feature>
<evidence type="ECO:0000256" key="2">
    <source>
        <dbReference type="ARBA" id="ARBA00004134"/>
    </source>
</evidence>
<dbReference type="GO" id="GO:0006897">
    <property type="term" value="P:endocytosis"/>
    <property type="evidence" value="ECO:0007669"/>
    <property type="project" value="UniProtKB-KW"/>
</dbReference>
<feature type="compositionally biased region" description="Low complexity" evidence="17">
    <location>
        <begin position="20"/>
        <end position="41"/>
    </location>
</feature>
<dbReference type="KEGG" id="kng:KNAG_0L00860"/>
<evidence type="ECO:0000256" key="8">
    <source>
        <dbReference type="ARBA" id="ARBA00022490"/>
    </source>
</evidence>
<evidence type="ECO:0000256" key="6">
    <source>
        <dbReference type="ARBA" id="ARBA00020728"/>
    </source>
</evidence>
<dbReference type="Pfam" id="PF08226">
    <property type="entry name" value="DUF1720"/>
    <property type="match status" value="1"/>
</dbReference>
<feature type="region of interest" description="Disordered" evidence="17">
    <location>
        <begin position="64"/>
        <end position="201"/>
    </location>
</feature>
<comment type="subcellular location">
    <subcellularLocation>
        <location evidence="3">Cell membrane</location>
        <topology evidence="3">Peripheral membrane protein</topology>
        <orientation evidence="3">Cytoplasmic side</orientation>
    </subcellularLocation>
    <subcellularLocation>
        <location evidence="2">Cytoplasm</location>
        <location evidence="2">Cytoskeleton</location>
        <location evidence="2">Actin patch</location>
    </subcellularLocation>
    <subcellularLocation>
        <location evidence="1">Endosome membrane</location>
        <topology evidence="1">Peripheral membrane protein</topology>
        <orientation evidence="1">Cytoplasmic side</orientation>
    </subcellularLocation>
</comment>
<dbReference type="GO" id="GO:0007121">
    <property type="term" value="P:bipolar cellular bud site selection"/>
    <property type="evidence" value="ECO:0007669"/>
    <property type="project" value="EnsemblFungi"/>
</dbReference>
<feature type="compositionally biased region" description="Basic and acidic residues" evidence="17">
    <location>
        <begin position="1167"/>
        <end position="1181"/>
    </location>
</feature>
<evidence type="ECO:0000256" key="13">
    <source>
        <dbReference type="ARBA" id="ARBA00023054"/>
    </source>
</evidence>
<dbReference type="PROSITE" id="PS50031">
    <property type="entry name" value="EH"/>
    <property type="match status" value="2"/>
</dbReference>
<dbReference type="GO" id="GO:2000601">
    <property type="term" value="P:positive regulation of Arp2/3 complex-mediated actin nucleation"/>
    <property type="evidence" value="ECO:0007669"/>
    <property type="project" value="EnsemblFungi"/>
</dbReference>
<evidence type="ECO:0000256" key="12">
    <source>
        <dbReference type="ARBA" id="ARBA00022837"/>
    </source>
</evidence>
<dbReference type="GO" id="GO:0005886">
    <property type="term" value="C:plasma membrane"/>
    <property type="evidence" value="ECO:0007669"/>
    <property type="project" value="UniProtKB-SubCell"/>
</dbReference>
<dbReference type="GO" id="GO:0071933">
    <property type="term" value="F:Arp2/3 complex binding"/>
    <property type="evidence" value="ECO:0007669"/>
    <property type="project" value="EnsemblFungi"/>
</dbReference>
<feature type="compositionally biased region" description="Basic and acidic residues" evidence="17">
    <location>
        <begin position="1092"/>
        <end position="1113"/>
    </location>
</feature>
<evidence type="ECO:0000313" key="21">
    <source>
        <dbReference type="Proteomes" id="UP000006310"/>
    </source>
</evidence>
<dbReference type="GO" id="GO:0016197">
    <property type="term" value="P:endosomal transport"/>
    <property type="evidence" value="ECO:0007669"/>
    <property type="project" value="TreeGrafter"/>
</dbReference>
<feature type="region of interest" description="Disordered" evidence="17">
    <location>
        <begin position="860"/>
        <end position="879"/>
    </location>
</feature>
<reference evidence="20 21" key="1">
    <citation type="journal article" date="2011" name="Proc. Natl. Acad. Sci. U.S.A.">
        <title>Evolutionary erosion of yeast sex chromosomes by mating-type switching accidents.</title>
        <authorList>
            <person name="Gordon J.L."/>
            <person name="Armisen D."/>
            <person name="Proux-Wera E."/>
            <person name="Oheigeartaigh S.S."/>
            <person name="Byrne K.P."/>
            <person name="Wolfe K.H."/>
        </authorList>
    </citation>
    <scope>NUCLEOTIDE SEQUENCE [LARGE SCALE GENOMIC DNA]</scope>
    <source>
        <strain evidence="21">ATCC MYA-139 / BCRC 22969 / CBS 8797 / CCRC 22969 / KCTC 17520 / NBRC 10181 / NCYC 3082</strain>
    </source>
</reference>
<dbReference type="SMART" id="SM00027">
    <property type="entry name" value="EH"/>
    <property type="match status" value="2"/>
</dbReference>
<dbReference type="GO" id="GO:1990964">
    <property type="term" value="C:actin cytoskeleton-regulatory complex"/>
    <property type="evidence" value="ECO:0007669"/>
    <property type="project" value="EnsemblFungi"/>
</dbReference>
<dbReference type="Gene3D" id="1.10.238.10">
    <property type="entry name" value="EF-hand"/>
    <property type="match status" value="2"/>
</dbReference>
<feature type="region of interest" description="Disordered" evidence="17">
    <location>
        <begin position="1"/>
        <end position="42"/>
    </location>
</feature>
<keyword evidence="12" id="KW-0106">Calcium</keyword>
<dbReference type="InterPro" id="IPR011992">
    <property type="entry name" value="EF-hand-dom_pair"/>
</dbReference>
<dbReference type="InterPro" id="IPR002048">
    <property type="entry name" value="EF_hand_dom"/>
</dbReference>
<dbReference type="FunFam" id="1.10.238.10:FF:000349">
    <property type="entry name" value="Actin cytoskeleton-regulatory complex protein PAN1"/>
    <property type="match status" value="1"/>
</dbReference>
<dbReference type="GO" id="GO:0030479">
    <property type="term" value="C:actin cortical patch"/>
    <property type="evidence" value="ECO:0007669"/>
    <property type="project" value="UniProtKB-SubCell"/>
</dbReference>
<dbReference type="InterPro" id="IPR018247">
    <property type="entry name" value="EF_Hand_1_Ca_BS"/>
</dbReference>
<evidence type="ECO:0000256" key="9">
    <source>
        <dbReference type="ARBA" id="ARBA00022583"/>
    </source>
</evidence>
<dbReference type="InterPro" id="IPR000261">
    <property type="entry name" value="EH_dom"/>
</dbReference>
<evidence type="ECO:0000256" key="17">
    <source>
        <dbReference type="SAM" id="MobiDB-lite"/>
    </source>
</evidence>
<keyword evidence="14" id="KW-0472">Membrane</keyword>
<comment type="similarity">
    <text evidence="4">Belongs to the PAN1 family.</text>
</comment>
<feature type="compositionally biased region" description="Polar residues" evidence="17">
    <location>
        <begin position="71"/>
        <end position="113"/>
    </location>
</feature>
<dbReference type="Proteomes" id="UP000006310">
    <property type="component" value="Chromosome 12"/>
</dbReference>
<evidence type="ECO:0000256" key="4">
    <source>
        <dbReference type="ARBA" id="ARBA00009351"/>
    </source>
</evidence>
<feature type="compositionally biased region" description="Polar residues" evidence="17">
    <location>
        <begin position="1031"/>
        <end position="1048"/>
    </location>
</feature>
<dbReference type="PANTHER" id="PTHR11216:SF173">
    <property type="entry name" value="ACTIN CYTOSKELETON-REGULATORY COMPLEX PROTEIN PAN1"/>
    <property type="match status" value="1"/>
</dbReference>
<dbReference type="GO" id="GO:0071555">
    <property type="term" value="P:cell wall organization"/>
    <property type="evidence" value="ECO:0007669"/>
    <property type="project" value="EnsemblFungi"/>
</dbReference>
<dbReference type="SUPFAM" id="SSF47473">
    <property type="entry name" value="EF-hand"/>
    <property type="match status" value="2"/>
</dbReference>
<dbReference type="EMBL" id="HE978325">
    <property type="protein sequence ID" value="CCK72707.1"/>
    <property type="molecule type" value="Genomic_DNA"/>
</dbReference>
<dbReference type="PROSITE" id="PS00018">
    <property type="entry name" value="EF_HAND_1"/>
    <property type="match status" value="1"/>
</dbReference>
<dbReference type="SMART" id="SM00054">
    <property type="entry name" value="EFh"/>
    <property type="match status" value="3"/>
</dbReference>
<dbReference type="RefSeq" id="XP_022466952.1">
    <property type="nucleotide sequence ID" value="XM_022610680.1"/>
</dbReference>
<keyword evidence="9" id="KW-0254">Endocytosis</keyword>
<dbReference type="GO" id="GO:0061709">
    <property type="term" value="P:reticulophagy"/>
    <property type="evidence" value="ECO:0007669"/>
    <property type="project" value="EnsemblFungi"/>
</dbReference>
<dbReference type="GO" id="GO:0005634">
    <property type="term" value="C:nucleus"/>
    <property type="evidence" value="ECO:0007669"/>
    <property type="project" value="EnsemblFungi"/>
</dbReference>
<feature type="region of interest" description="Disordered" evidence="17">
    <location>
        <begin position="661"/>
        <end position="721"/>
    </location>
</feature>
<feature type="compositionally biased region" description="Low complexity" evidence="17">
    <location>
        <begin position="140"/>
        <end position="201"/>
    </location>
</feature>
<evidence type="ECO:0000256" key="15">
    <source>
        <dbReference type="ARBA" id="ARBA00023203"/>
    </source>
</evidence>
<evidence type="ECO:0000313" key="20">
    <source>
        <dbReference type="EMBL" id="CCK72707.1"/>
    </source>
</evidence>
<evidence type="ECO:0000256" key="10">
    <source>
        <dbReference type="ARBA" id="ARBA00022737"/>
    </source>
</evidence>
<keyword evidence="10" id="KW-0677">Repeat</keyword>
<keyword evidence="21" id="KW-1185">Reference proteome</keyword>
<feature type="domain" description="EF-hand" evidence="19">
    <location>
        <begin position="596"/>
        <end position="631"/>
    </location>
</feature>
<dbReference type="GeneID" id="34528481"/>
<sequence length="1405" mass="152176">MYNPYQNQGPPYQNGSPYYQQPQQQAPQQAQPQQQQQQQPQFMNMAPTGQQTQQTVQNLYGGMQQQQPQQSGFGNNLTPNVSNPQMTGSFYQQQQGSNVATPTGFSNQSQDIGQSQFQTGMQPMQQQGTGYFGGMQNQGQQAQMQQPQIQQPQIQQPQIQQPQIQQPQIQQPQIQQPQIQQPQIQQPQIQQPQIQQPQLTSQTSLQPLLPQQTGFYIQQSQVPLEPLKPTATGFVNSFANNGVNKEIKIPAMRLSFITANDQAKFETLFRSIVKPGSNTITGSDCRAILLKSGLQPSQLAKIWALCDTSRAGELLFPEFALAMHLINDVLQGDSIPYELDTKTKNEVSSFIDAINVSIAASANATKTPFDEMITAGMPVMQPQPTGLMPHTSFGMPLQGQMTGGMMNPQSTGYMPQTSFGMPAQVTGGPVMGQTTGGPMMAQTTGGVMMPQTSFGALNAQLTGSNPMQAQITGGYGSMAPNTTGGMMMPQLSFGQGFNQQQAQLQPQATGYYPPSNFNPTVPLVAQKTGFGNNEIYSQANFVNQMGNNNQVLAEEEDVITPNEKSLFYKIFETYDTNNKGVLDSPTAVEIFRKSGLNRGDLEHIWNLCDINNSGQLNRQEFALGMHLVYRKLDGKTLPTKLPPSLVPPSTQILDNLKSQLKTSNSISNNSSSKIDALSYKNNDDADTLPNFKNRRKVYSSKSQEEVNTQKTPTATASVASSENIESKYPAINQASLAAANPVIEQEPLKKPTSQRTSQSAGTTLQDELNAIHSLCDKIGSPKFTTADDNSSIPGTLKERFYSIVYKVPSLFSDIAKVDTDIMSAKIELCKSRNPGGEGTDSERRKAQSRALLKSRMAALTGKSVPETDDGNSSRNEEEIAKIRSESSKNLEIIADIRSSISDISASLKSSLYGKNIGNDNSSFQRWEFGVGLEPEVRKFIERLNAAHISSAQQSASSTVDSSAPSTPSYSQFKTSEDRAAYLKEQAQQRMKKKLAKFGLDRRPGGRSRNNSEVSHKNVDSTPFIEEKNDHSTPVSTPQLITKPVQSGSVERVQPEAQDESGSEDEEEKQLREQLQQLKLKKTAEKQKRKLELRRQLEEAKAEENLSSPDKAKPAESTTQGAQDRISNDKPQFPVNAAPAQNAGTDRQRNPFFKQEPANSATSSFDARAAEAQRRIQRGLDDHSEDEWSDDNDKSGNKVAPAAQNANANAASSTATSQPVSMAPSVPKGPDSVNHIPPPPKLDTKDDGDDDGWSDSDHDDGKNAPLPQTAVPVAPPIPSGFNEPAPNADAAETVNVSVPGAAPPVPVAPPLPFVSTDAVPLAPPPPLVSDVSAPVPAVPTPPPVPNMGSNIPGGIPPPPPLLSSTEGTNEANDDDADLSIPESVSSDEEDTQGPPTTGIPPPPPLP</sequence>
<dbReference type="InterPro" id="IPR013182">
    <property type="entry name" value="DUF1720"/>
</dbReference>
<dbReference type="OrthoDB" id="2015333at2759"/>
<evidence type="ECO:0000259" key="19">
    <source>
        <dbReference type="PROSITE" id="PS50222"/>
    </source>
</evidence>
<feature type="compositionally biased region" description="Low complexity" evidence="17">
    <location>
        <begin position="114"/>
        <end position="129"/>
    </location>
</feature>
<dbReference type="GO" id="GO:0005509">
    <property type="term" value="F:calcium ion binding"/>
    <property type="evidence" value="ECO:0007669"/>
    <property type="project" value="InterPro"/>
</dbReference>
<feature type="region of interest" description="Disordered" evidence="17">
    <location>
        <begin position="1336"/>
        <end position="1405"/>
    </location>
</feature>
<evidence type="ECO:0000256" key="5">
    <source>
        <dbReference type="ARBA" id="ARBA00015110"/>
    </source>
</evidence>
<feature type="compositionally biased region" description="Acidic residues" evidence="17">
    <location>
        <begin position="1056"/>
        <end position="1067"/>
    </location>
</feature>
<evidence type="ECO:0000256" key="1">
    <source>
        <dbReference type="ARBA" id="ARBA00004125"/>
    </source>
</evidence>
<dbReference type="PROSITE" id="PS50222">
    <property type="entry name" value="EF_HAND_2"/>
    <property type="match status" value="1"/>
</dbReference>
<keyword evidence="16" id="KW-0206">Cytoskeleton</keyword>
<evidence type="ECO:0000259" key="18">
    <source>
        <dbReference type="PROSITE" id="PS50031"/>
    </source>
</evidence>
<keyword evidence="11" id="KW-0967">Endosome</keyword>
<keyword evidence="15" id="KW-0009">Actin-binding</keyword>
<dbReference type="STRING" id="1071383.J7S3M2"/>
<dbReference type="OMA" id="GMPGQWG"/>
<keyword evidence="7" id="KW-1003">Cell membrane</keyword>
<dbReference type="Pfam" id="PF12763">
    <property type="entry name" value="EH"/>
    <property type="match status" value="2"/>
</dbReference>
<feature type="domain" description="EH" evidence="18">
    <location>
        <begin position="563"/>
        <end position="652"/>
    </location>
</feature>
<feature type="compositionally biased region" description="Polar residues" evidence="17">
    <location>
        <begin position="1"/>
        <end position="19"/>
    </location>
</feature>
<feature type="compositionally biased region" description="Low complexity" evidence="17">
    <location>
        <begin position="663"/>
        <end position="672"/>
    </location>
</feature>
<evidence type="ECO:0000256" key="7">
    <source>
        <dbReference type="ARBA" id="ARBA00022475"/>
    </source>
</evidence>
<protein>
    <recommendedName>
        <fullName evidence="5">Actin cytoskeleton-regulatory complex protein PAN1</fullName>
    </recommendedName>
    <alternativeName>
        <fullName evidence="6">Actin cytoskeleton-regulatory complex protein pan1</fullName>
    </alternativeName>
</protein>
<evidence type="ECO:0000256" key="11">
    <source>
        <dbReference type="ARBA" id="ARBA00022753"/>
    </source>
</evidence>
<dbReference type="GO" id="GO:0007120">
    <property type="term" value="P:axial cellular bud site selection"/>
    <property type="evidence" value="ECO:0007669"/>
    <property type="project" value="EnsemblFungi"/>
</dbReference>
<feature type="compositionally biased region" description="Low complexity" evidence="17">
    <location>
        <begin position="950"/>
        <end position="968"/>
    </location>
</feature>
<dbReference type="eggNOG" id="KOG0998">
    <property type="taxonomic scope" value="Eukaryota"/>
</dbReference>
<evidence type="ECO:0000256" key="3">
    <source>
        <dbReference type="ARBA" id="ARBA00004413"/>
    </source>
</evidence>
<dbReference type="HOGENOM" id="CLU_006042_0_0_1"/>
<feature type="compositionally biased region" description="Polar residues" evidence="17">
    <location>
        <begin position="699"/>
        <end position="721"/>
    </location>
</feature>
<feature type="compositionally biased region" description="Basic and acidic residues" evidence="17">
    <location>
        <begin position="1013"/>
        <end position="1030"/>
    </location>
</feature>
<feature type="compositionally biased region" description="Low complexity" evidence="17">
    <location>
        <begin position="1199"/>
        <end position="1218"/>
    </location>
</feature>
<dbReference type="CDD" id="cd00052">
    <property type="entry name" value="EH"/>
    <property type="match status" value="2"/>
</dbReference>
<feature type="region of interest" description="Disordered" evidence="17">
    <location>
        <begin position="950"/>
        <end position="974"/>
    </location>
</feature>
<dbReference type="GO" id="GO:0010008">
    <property type="term" value="C:endosome membrane"/>
    <property type="evidence" value="ECO:0007669"/>
    <property type="project" value="UniProtKB-SubCell"/>
</dbReference>
<evidence type="ECO:0000256" key="16">
    <source>
        <dbReference type="ARBA" id="ARBA00023212"/>
    </source>
</evidence>
<evidence type="ECO:0000256" key="14">
    <source>
        <dbReference type="ARBA" id="ARBA00023136"/>
    </source>
</evidence>
<accession>J7S3M2</accession>
<name>J7S3M2_HUIN7</name>